<dbReference type="PANTHER" id="PTHR23131">
    <property type="entry name" value="ENDORIBONUCLEASE LACTB2"/>
    <property type="match status" value="1"/>
</dbReference>
<feature type="domain" description="Metallo-beta-lactamase" evidence="1">
    <location>
        <begin position="48"/>
        <end position="262"/>
    </location>
</feature>
<organism evidence="2 3">
    <name type="scientific">Pseudomonas oryzae</name>
    <dbReference type="NCBI Taxonomy" id="1392877"/>
    <lineage>
        <taxon>Bacteria</taxon>
        <taxon>Pseudomonadati</taxon>
        <taxon>Pseudomonadota</taxon>
        <taxon>Gammaproteobacteria</taxon>
        <taxon>Pseudomonadales</taxon>
        <taxon>Pseudomonadaceae</taxon>
        <taxon>Pseudomonas</taxon>
    </lineage>
</organism>
<proteinExistence type="predicted"/>
<protein>
    <submittedName>
        <fullName evidence="2">Glyoxylase, beta-lactamase superfamily II</fullName>
    </submittedName>
</protein>
<dbReference type="Pfam" id="PF00753">
    <property type="entry name" value="Lactamase_B"/>
    <property type="match status" value="1"/>
</dbReference>
<name>A0A1H1P4D2_9PSED</name>
<dbReference type="STRING" id="1392877.SAMN05216221_0979"/>
<dbReference type="Pfam" id="PF21221">
    <property type="entry name" value="B_lactamase-like_C"/>
    <property type="match status" value="1"/>
</dbReference>
<sequence length="361" mass="40709">MADLDHNGHELKAGLRFPWVAPPANGETLEVAPGVLWLRMPLPFGLDHINLYLLRHDDGWVAVDSGLCTEQSRAVWETVLAGVLEGRPLLALICTHFHYDHSGLLGWLAERFHCPVYMTHAEYQAIHVAPPRSDEPDWAFHQFYRQAGLSEEDSAAFLPMIRQEHFRPTPPAAFHRLREGRVLAIGGRRWQVVVGRGHSPEHACLYCAEDGLLISGDQVLPRITPTVGVAVDEPDGDPLRDWLASIERLGELPDSVLVLPAHERPFHGLHTRLGQLREHHRRHLDLVLERCAQPCTAAELMVELFPRLKSRFDELMAIGETLAHANYLIAEGLLVREELAGVHRYRRARAEETVGERSSPF</sequence>
<dbReference type="RefSeq" id="WP_090352141.1">
    <property type="nucleotide sequence ID" value="NZ_LT629751.1"/>
</dbReference>
<dbReference type="Gene3D" id="3.60.15.10">
    <property type="entry name" value="Ribonuclease Z/Hydroxyacylglutathione hydrolase-like"/>
    <property type="match status" value="1"/>
</dbReference>
<evidence type="ECO:0000313" key="2">
    <source>
        <dbReference type="EMBL" id="SDS06072.1"/>
    </source>
</evidence>
<dbReference type="InterPro" id="IPR050662">
    <property type="entry name" value="Sec-metab_biosynth-thioest"/>
</dbReference>
<dbReference type="Gene3D" id="1.10.10.10">
    <property type="entry name" value="Winged helix-like DNA-binding domain superfamily/Winged helix DNA-binding domain"/>
    <property type="match status" value="1"/>
</dbReference>
<dbReference type="InterPro" id="IPR036388">
    <property type="entry name" value="WH-like_DNA-bd_sf"/>
</dbReference>
<dbReference type="InterPro" id="IPR048933">
    <property type="entry name" value="B_lactamase-like_C"/>
</dbReference>
<dbReference type="EMBL" id="LT629751">
    <property type="protein sequence ID" value="SDS06072.1"/>
    <property type="molecule type" value="Genomic_DNA"/>
</dbReference>
<dbReference type="OrthoDB" id="9815874at2"/>
<keyword evidence="3" id="KW-1185">Reference proteome</keyword>
<dbReference type="InterPro" id="IPR001279">
    <property type="entry name" value="Metallo-B-lactamas"/>
</dbReference>
<dbReference type="SUPFAM" id="SSF56281">
    <property type="entry name" value="Metallo-hydrolase/oxidoreductase"/>
    <property type="match status" value="1"/>
</dbReference>
<gene>
    <name evidence="2" type="ORF">SAMN05216221_0979</name>
</gene>
<dbReference type="InterPro" id="IPR036866">
    <property type="entry name" value="RibonucZ/Hydroxyglut_hydro"/>
</dbReference>
<reference evidence="3" key="1">
    <citation type="submission" date="2016-10" db="EMBL/GenBank/DDBJ databases">
        <authorList>
            <person name="Varghese N."/>
            <person name="Submissions S."/>
        </authorList>
    </citation>
    <scope>NUCLEOTIDE SEQUENCE [LARGE SCALE GENOMIC DNA]</scope>
    <source>
        <strain evidence="3">KCTC 32247</strain>
    </source>
</reference>
<dbReference type="Proteomes" id="UP000243359">
    <property type="component" value="Chromosome I"/>
</dbReference>
<evidence type="ECO:0000259" key="1">
    <source>
        <dbReference type="SMART" id="SM00849"/>
    </source>
</evidence>
<dbReference type="AlphaFoldDB" id="A0A1H1P4D2"/>
<accession>A0A1H1P4D2</accession>
<evidence type="ECO:0000313" key="3">
    <source>
        <dbReference type="Proteomes" id="UP000243359"/>
    </source>
</evidence>
<dbReference type="SMART" id="SM00849">
    <property type="entry name" value="Lactamase_B"/>
    <property type="match status" value="1"/>
</dbReference>
<dbReference type="PANTHER" id="PTHR23131:SF4">
    <property type="entry name" value="METALLO-BETA-LACTAMASE SUPERFAMILY POTEIN"/>
    <property type="match status" value="1"/>
</dbReference>